<name>A0A914DG54_9BILA</name>
<evidence type="ECO:0000313" key="2">
    <source>
        <dbReference type="Proteomes" id="UP000887540"/>
    </source>
</evidence>
<organism evidence="2 3">
    <name type="scientific">Acrobeloides nanus</name>
    <dbReference type="NCBI Taxonomy" id="290746"/>
    <lineage>
        <taxon>Eukaryota</taxon>
        <taxon>Metazoa</taxon>
        <taxon>Ecdysozoa</taxon>
        <taxon>Nematoda</taxon>
        <taxon>Chromadorea</taxon>
        <taxon>Rhabditida</taxon>
        <taxon>Tylenchina</taxon>
        <taxon>Cephalobomorpha</taxon>
        <taxon>Cephaloboidea</taxon>
        <taxon>Cephalobidae</taxon>
        <taxon>Acrobeloides</taxon>
    </lineage>
</organism>
<accession>A0A914DG54</accession>
<proteinExistence type="predicted"/>
<dbReference type="Gene3D" id="1.10.10.1450">
    <property type="match status" value="1"/>
</dbReference>
<evidence type="ECO:0000313" key="3">
    <source>
        <dbReference type="WBParaSite" id="ACRNAN_scaffold24214.g11928.t1"/>
    </source>
</evidence>
<feature type="domain" description="Mos1 transposase HTH" evidence="1">
    <location>
        <begin position="11"/>
        <end position="51"/>
    </location>
</feature>
<keyword evidence="2" id="KW-1185">Reference proteome</keyword>
<dbReference type="Proteomes" id="UP000887540">
    <property type="component" value="Unplaced"/>
</dbReference>
<dbReference type="WBParaSite" id="ACRNAN_scaffold24214.g11928.t1">
    <property type="protein sequence ID" value="ACRNAN_scaffold24214.g11928.t1"/>
    <property type="gene ID" value="ACRNAN_scaffold24214.g11928"/>
</dbReference>
<dbReference type="Pfam" id="PF17906">
    <property type="entry name" value="HTH_48"/>
    <property type="match status" value="1"/>
</dbReference>
<dbReference type="AlphaFoldDB" id="A0A914DG54"/>
<evidence type="ECO:0000259" key="1">
    <source>
        <dbReference type="Pfam" id="PF17906"/>
    </source>
</evidence>
<protein>
    <submittedName>
        <fullName evidence="3">Mos1 transposase HTH domain-containing protein</fullName>
    </submittedName>
</protein>
<reference evidence="3" key="1">
    <citation type="submission" date="2022-11" db="UniProtKB">
        <authorList>
            <consortium name="WormBaseParasite"/>
        </authorList>
    </citation>
    <scope>IDENTIFICATION</scope>
</reference>
<dbReference type="InterPro" id="IPR041426">
    <property type="entry name" value="Mos1_HTH"/>
</dbReference>
<sequence>MMSEKELPLILRHCIWYEFKLGHNYFDAYQNLCNVFGPNMLNEKEFQNLYWEISNEPEHKIPSLVKGSDRFRDFLILNDNDIPSTSGLKASIPKEHWKSIRVEELKPSGKMLFSEFYYF</sequence>